<feature type="domain" description="Cellulose synthase operon C C-terminal" evidence="7">
    <location>
        <begin position="1028"/>
        <end position="1366"/>
    </location>
</feature>
<evidence type="ECO:0000256" key="4">
    <source>
        <dbReference type="PROSITE-ProRule" id="PRU00339"/>
    </source>
</evidence>
<keyword evidence="3 4" id="KW-0802">TPR repeat</keyword>
<dbReference type="SMART" id="SM00028">
    <property type="entry name" value="TPR"/>
    <property type="match status" value="7"/>
</dbReference>
<dbReference type="PANTHER" id="PTHR45586:SF1">
    <property type="entry name" value="LIPOPOLYSACCHARIDE ASSEMBLY PROTEIN B"/>
    <property type="match status" value="1"/>
</dbReference>
<dbReference type="PROSITE" id="PS50005">
    <property type="entry name" value="TPR"/>
    <property type="match status" value="2"/>
</dbReference>
<evidence type="ECO:0000256" key="5">
    <source>
        <dbReference type="SAM" id="MobiDB-lite"/>
    </source>
</evidence>
<dbReference type="InterPro" id="IPR008410">
    <property type="entry name" value="BCSC_C"/>
</dbReference>
<proteinExistence type="predicted"/>
<gene>
    <name evidence="8" type="ORF">KQ910_12175</name>
</gene>
<sequence>MTRTDRSERRSALKSVLASAVVVLAASEVSAAPPASADTSTSSSIYGLLFEQATMWRERNRPDLAAQSLRKILESQPDNTEALFQLGSIELQSQRFDQVRATIQRLRQIDPGDARAAELERAMAIGQTDEVALAEARRLAAAGAYDRAIAAYQRAFRGGPPPFDLAVEYYETLAGTGTGWEEARIRLKALAERSYATSRTKFAYARVLTYNEQTRREGIVLLAELASDPAVGQASFEAMRQAMLWLTVGPQDKPFFESYLKRFPGDTMVRDRLIDSQRPVRQDPIGAALNEAYRLSDQGLNDQAVARFEAVLQSDPGNADAVAGIGIVRLRQERFADAKDQLDKAIKLAPSRAADWAPALESANFWLSYRDAVALRDRGDFAQAEKIVRPLADHTGTTKERGMAQALMGDLLRRQGKAREAESYYRDALNRDPGNKEAQAGLYQVLTAQGRDTRTEPLLANLDPSVRNRIQSDGSQEAAQRLRTQAVGLERSQPERAEQLFREAMRLDSSSPWIRYDLAKFLVKRGRAAEGQALIDELVASGRPESLYAAAVYYSEQQRTGEAVALLDRIPVNQRSTRMNTLRNDLRNAGDTDQLIAAAKAGDAGARATLAARANAANATPAQQANAALALAKIGERAQAMAVVRRLQVRNDLSADTLRTLFYASSEAGQDAEANALLARISKNTGGRDVAGLQESLAIQQSDRLRQQKNLTAAYDVLLPYVSGPSPSVGARLALARVYKDSGFGEQAIQVLDGIMVSSPADPDTLQQAVNVAIDLRRYERADVWLAEALRLQPQNPRLYMVQARLLRARGDTTGAKRALETAQQLNRGLGQTELVPLPAPASTGSAPVQRAAAEPSRGTVANAGATTPERAPEVAALRPVGKSDDAALMAEFERRVAGKKSSPTVADGAPSRSDVMSLDRPSLATPAVLTAQAGPVRAEPIQVAQSNPLVPLRRPGGESGASASVTAMTPPPLPGTPGAPSGSMGDTDPLSREIDRELNSLKKQTAIIVDGGLGFRGRSGESGLGRVNELNVPVKARIPVGNAALVPTVMPVTLDAGTIAADPSTLARYGANSIVGLAGVIQPNNARATGIAFGMGLDWGRLTADVGSTPLGFPITNIVGGLAWNQPLGDKMNMKLEASRRAVTDSVLSYAGVTDPITGTTWGGVIRNGGEAIVSYDDQTLGIYTKFAYGYYTGNNVPTNQSYEFTSGAYFRPVKDENQELKVGISATYLSYNQNLSYFTFGQGGYFSPQSFYSLTFPVDWTETSGKFTYSAGATLGVQSIQQSSALFFPNNYYLQNAANILASSGAIAIAPIFPSQSNTGIAFGLRLGFEYAATDRTSIGAKANFDNAYQYDQGTILLFLKSSFN</sequence>
<evidence type="ECO:0000256" key="3">
    <source>
        <dbReference type="ARBA" id="ARBA00022803"/>
    </source>
</evidence>
<dbReference type="Proteomes" id="UP000727907">
    <property type="component" value="Unassembled WGS sequence"/>
</dbReference>
<reference evidence="8 9" key="1">
    <citation type="submission" date="2021-06" db="EMBL/GenBank/DDBJ databases">
        <authorList>
            <person name="Lee D.H."/>
        </authorList>
    </citation>
    <scope>NUCLEOTIDE SEQUENCE [LARGE SCALE GENOMIC DNA]</scope>
    <source>
        <strain evidence="8 9">MMS21-HV4-11</strain>
    </source>
</reference>
<dbReference type="Pfam" id="PF05420">
    <property type="entry name" value="BCSC_C"/>
    <property type="match status" value="1"/>
</dbReference>
<feature type="chain" id="PRO_5046465229" evidence="6">
    <location>
        <begin position="32"/>
        <end position="1367"/>
    </location>
</feature>
<dbReference type="InterPro" id="IPR006311">
    <property type="entry name" value="TAT_signal"/>
</dbReference>
<feature type="region of interest" description="Disordered" evidence="5">
    <location>
        <begin position="854"/>
        <end position="875"/>
    </location>
</feature>
<feature type="region of interest" description="Disordered" evidence="5">
    <location>
        <begin position="950"/>
        <end position="992"/>
    </location>
</feature>
<evidence type="ECO:0000313" key="8">
    <source>
        <dbReference type="EMBL" id="MBU8874521.1"/>
    </source>
</evidence>
<dbReference type="PANTHER" id="PTHR45586">
    <property type="entry name" value="TPR REPEAT-CONTAINING PROTEIN PA4667"/>
    <property type="match status" value="1"/>
</dbReference>
<dbReference type="Pfam" id="PF13432">
    <property type="entry name" value="TPR_16"/>
    <property type="match status" value="1"/>
</dbReference>
<accession>A0ABS6IJN2</accession>
<feature type="region of interest" description="Disordered" evidence="5">
    <location>
        <begin position="896"/>
        <end position="920"/>
    </location>
</feature>
<comment type="caution">
    <text evidence="8">The sequence shown here is derived from an EMBL/GenBank/DDBJ whole genome shotgun (WGS) entry which is preliminary data.</text>
</comment>
<protein>
    <submittedName>
        <fullName evidence="8">BCSC C-terminal domain-containing protein</fullName>
    </submittedName>
</protein>
<dbReference type="EMBL" id="JAHOPB010000001">
    <property type="protein sequence ID" value="MBU8874521.1"/>
    <property type="molecule type" value="Genomic_DNA"/>
</dbReference>
<feature type="repeat" description="TPR" evidence="4">
    <location>
        <begin position="402"/>
        <end position="435"/>
    </location>
</feature>
<feature type="signal peptide" evidence="6">
    <location>
        <begin position="1"/>
        <end position="31"/>
    </location>
</feature>
<keyword evidence="2" id="KW-0677">Repeat</keyword>
<evidence type="ECO:0000256" key="2">
    <source>
        <dbReference type="ARBA" id="ARBA00022737"/>
    </source>
</evidence>
<evidence type="ECO:0000256" key="6">
    <source>
        <dbReference type="SAM" id="SignalP"/>
    </source>
</evidence>
<dbReference type="InterPro" id="IPR051012">
    <property type="entry name" value="CellSynth/LPSAsmb/PSIAsmb"/>
</dbReference>
<evidence type="ECO:0000256" key="1">
    <source>
        <dbReference type="ARBA" id="ARBA00022729"/>
    </source>
</evidence>
<keyword evidence="9" id="KW-1185">Reference proteome</keyword>
<feature type="repeat" description="TPR" evidence="4">
    <location>
        <begin position="319"/>
        <end position="352"/>
    </location>
</feature>
<dbReference type="InterPro" id="IPR019734">
    <property type="entry name" value="TPR_rpt"/>
</dbReference>
<keyword evidence="1 6" id="KW-0732">Signal</keyword>
<dbReference type="Pfam" id="PF14559">
    <property type="entry name" value="TPR_19"/>
    <property type="match status" value="3"/>
</dbReference>
<evidence type="ECO:0000313" key="9">
    <source>
        <dbReference type="Proteomes" id="UP000727907"/>
    </source>
</evidence>
<name>A0ABS6IJN2_9HYPH</name>
<organism evidence="8 9">
    <name type="scientific">Reyranella humidisoli</name>
    <dbReference type="NCBI Taxonomy" id="2849149"/>
    <lineage>
        <taxon>Bacteria</taxon>
        <taxon>Pseudomonadati</taxon>
        <taxon>Pseudomonadota</taxon>
        <taxon>Alphaproteobacteria</taxon>
        <taxon>Hyphomicrobiales</taxon>
        <taxon>Reyranellaceae</taxon>
        <taxon>Reyranella</taxon>
    </lineage>
</organism>
<dbReference type="RefSeq" id="WP_216960200.1">
    <property type="nucleotide sequence ID" value="NZ_JAHOPB010000001.1"/>
</dbReference>
<dbReference type="PROSITE" id="PS51318">
    <property type="entry name" value="TAT"/>
    <property type="match status" value="1"/>
</dbReference>
<evidence type="ECO:0000259" key="7">
    <source>
        <dbReference type="Pfam" id="PF05420"/>
    </source>
</evidence>